<dbReference type="KEGG" id="pmar:B0X71_09630"/>
<gene>
    <name evidence="3" type="ORF">B0X71_09630</name>
</gene>
<dbReference type="InterPro" id="IPR003675">
    <property type="entry name" value="Rce1/LyrA-like_dom"/>
</dbReference>
<protein>
    <recommendedName>
        <fullName evidence="2">CAAX prenyl protease 2/Lysostaphin resistance protein A-like domain-containing protein</fullName>
    </recommendedName>
</protein>
<feature type="transmembrane region" description="Helical" evidence="1">
    <location>
        <begin position="121"/>
        <end position="142"/>
    </location>
</feature>
<name>A0A1Q2L093_9BACL</name>
<dbReference type="OrthoDB" id="449657at2"/>
<evidence type="ECO:0000313" key="3">
    <source>
        <dbReference type="EMBL" id="AQQ53312.1"/>
    </source>
</evidence>
<evidence type="ECO:0000313" key="4">
    <source>
        <dbReference type="Proteomes" id="UP000188184"/>
    </source>
</evidence>
<dbReference type="RefSeq" id="WP_077589201.1">
    <property type="nucleotide sequence ID" value="NZ_CP019640.1"/>
</dbReference>
<dbReference type="InterPro" id="IPR027417">
    <property type="entry name" value="P-loop_NTPase"/>
</dbReference>
<organism evidence="3 4">
    <name type="scientific">Planococcus lenghuensis</name>
    <dbReference type="NCBI Taxonomy" id="2213202"/>
    <lineage>
        <taxon>Bacteria</taxon>
        <taxon>Bacillati</taxon>
        <taxon>Bacillota</taxon>
        <taxon>Bacilli</taxon>
        <taxon>Bacillales</taxon>
        <taxon>Caryophanaceae</taxon>
        <taxon>Planococcus</taxon>
    </lineage>
</organism>
<accession>A0A1Q2L093</accession>
<dbReference type="SUPFAM" id="SSF52540">
    <property type="entry name" value="P-loop containing nucleoside triphosphate hydrolases"/>
    <property type="match status" value="1"/>
</dbReference>
<feature type="transmembrane region" description="Helical" evidence="1">
    <location>
        <begin position="69"/>
        <end position="89"/>
    </location>
</feature>
<dbReference type="EMBL" id="CP019640">
    <property type="protein sequence ID" value="AQQ53312.1"/>
    <property type="molecule type" value="Genomic_DNA"/>
</dbReference>
<keyword evidence="1" id="KW-0812">Transmembrane</keyword>
<dbReference type="AlphaFoldDB" id="A0A1Q2L093"/>
<dbReference type="Gene3D" id="3.40.50.300">
    <property type="entry name" value="P-loop containing nucleotide triphosphate hydrolases"/>
    <property type="match status" value="1"/>
</dbReference>
<proteinExistence type="predicted"/>
<feature type="transmembrane region" description="Helical" evidence="1">
    <location>
        <begin position="95"/>
        <end position="114"/>
    </location>
</feature>
<evidence type="ECO:0000259" key="2">
    <source>
        <dbReference type="Pfam" id="PF02517"/>
    </source>
</evidence>
<dbReference type="Pfam" id="PF02517">
    <property type="entry name" value="Rce1-like"/>
    <property type="match status" value="1"/>
</dbReference>
<sequence length="144" mass="15816">MKRLAILTVGKTHSGKSTFANALAGRLANTTVIDQDNHASFSLRITRTCCRQKAQISLRHDRLLKTQGPAIAIAITAVFYTLYHLLSVIPIFEAGFSLIAVLPVLLAGLFWGYVRQKTGSLSAVIISHALSDLGIMCVYWFIVR</sequence>
<dbReference type="GO" id="GO:0004175">
    <property type="term" value="F:endopeptidase activity"/>
    <property type="evidence" value="ECO:0007669"/>
    <property type="project" value="UniProtKB-ARBA"/>
</dbReference>
<dbReference type="GO" id="GO:0080120">
    <property type="term" value="P:CAAX-box protein maturation"/>
    <property type="evidence" value="ECO:0007669"/>
    <property type="project" value="UniProtKB-ARBA"/>
</dbReference>
<reference evidence="3 4" key="1">
    <citation type="submission" date="2017-02" db="EMBL/GenBank/DDBJ databases">
        <title>The complete genomic sequence of a novel cold adapted crude oil-degrading bacterium Planococcus qaidamina Y42.</title>
        <authorList>
            <person name="Yang R."/>
        </authorList>
    </citation>
    <scope>NUCLEOTIDE SEQUENCE [LARGE SCALE GENOMIC DNA]</scope>
    <source>
        <strain evidence="3 4">Y42</strain>
    </source>
</reference>
<dbReference type="Proteomes" id="UP000188184">
    <property type="component" value="Chromosome"/>
</dbReference>
<feature type="domain" description="CAAX prenyl protease 2/Lysostaphin resistance protein A-like" evidence="2">
    <location>
        <begin position="62"/>
        <end position="133"/>
    </location>
</feature>
<keyword evidence="4" id="KW-1185">Reference proteome</keyword>
<keyword evidence="1" id="KW-0472">Membrane</keyword>
<keyword evidence="1" id="KW-1133">Transmembrane helix</keyword>
<evidence type="ECO:0000256" key="1">
    <source>
        <dbReference type="SAM" id="Phobius"/>
    </source>
</evidence>